<protein>
    <submittedName>
        <fullName evidence="1">Uncharacterized protein</fullName>
    </submittedName>
</protein>
<reference evidence="1 2" key="1">
    <citation type="journal article" date="2019" name="Commun. Biol.">
        <title>The bagworm genome reveals a unique fibroin gene that provides high tensile strength.</title>
        <authorList>
            <person name="Kono N."/>
            <person name="Nakamura H."/>
            <person name="Ohtoshi R."/>
            <person name="Tomita M."/>
            <person name="Numata K."/>
            <person name="Arakawa K."/>
        </authorList>
    </citation>
    <scope>NUCLEOTIDE SEQUENCE [LARGE SCALE GENOMIC DNA]</scope>
</reference>
<comment type="caution">
    <text evidence="1">The sequence shown here is derived from an EMBL/GenBank/DDBJ whole genome shotgun (WGS) entry which is preliminary data.</text>
</comment>
<dbReference type="EMBL" id="BGZK01000117">
    <property type="protein sequence ID" value="GBP20351.1"/>
    <property type="molecule type" value="Genomic_DNA"/>
</dbReference>
<proteinExistence type="predicted"/>
<sequence length="110" mass="12743">MANFEFNWDIIIKAHTLPLKILEIHNPSFRICRGLVNELHSRLSMETGTLETRFKSAADVVRRRDRTYSLRVELSNRKLSSEINIVMTAACCKRFTHNVQGRVIFPISVL</sequence>
<evidence type="ECO:0000313" key="1">
    <source>
        <dbReference type="EMBL" id="GBP20351.1"/>
    </source>
</evidence>
<gene>
    <name evidence="1" type="ORF">EVAR_10616_1</name>
</gene>
<keyword evidence="2" id="KW-1185">Reference proteome</keyword>
<dbReference type="Proteomes" id="UP000299102">
    <property type="component" value="Unassembled WGS sequence"/>
</dbReference>
<organism evidence="1 2">
    <name type="scientific">Eumeta variegata</name>
    <name type="common">Bagworm moth</name>
    <name type="synonym">Eumeta japonica</name>
    <dbReference type="NCBI Taxonomy" id="151549"/>
    <lineage>
        <taxon>Eukaryota</taxon>
        <taxon>Metazoa</taxon>
        <taxon>Ecdysozoa</taxon>
        <taxon>Arthropoda</taxon>
        <taxon>Hexapoda</taxon>
        <taxon>Insecta</taxon>
        <taxon>Pterygota</taxon>
        <taxon>Neoptera</taxon>
        <taxon>Endopterygota</taxon>
        <taxon>Lepidoptera</taxon>
        <taxon>Glossata</taxon>
        <taxon>Ditrysia</taxon>
        <taxon>Tineoidea</taxon>
        <taxon>Psychidae</taxon>
        <taxon>Oiketicinae</taxon>
        <taxon>Eumeta</taxon>
    </lineage>
</organism>
<name>A0A4C1U216_EUMVA</name>
<accession>A0A4C1U216</accession>
<dbReference type="AlphaFoldDB" id="A0A4C1U216"/>
<evidence type="ECO:0000313" key="2">
    <source>
        <dbReference type="Proteomes" id="UP000299102"/>
    </source>
</evidence>